<dbReference type="PANTHER" id="PTHR10210:SF41">
    <property type="entry name" value="RIBOSE-PHOSPHATE PYROPHOSPHOKINASE 1, CHLOROPLASTIC"/>
    <property type="match status" value="1"/>
</dbReference>
<dbReference type="InterPro" id="IPR029099">
    <property type="entry name" value="Pribosyltran_N"/>
</dbReference>
<dbReference type="RefSeq" id="WP_338521883.1">
    <property type="nucleotide sequence ID" value="NZ_CP135136.1"/>
</dbReference>
<evidence type="ECO:0000256" key="8">
    <source>
        <dbReference type="ARBA" id="ARBA00049535"/>
    </source>
</evidence>
<comment type="subunit">
    <text evidence="9">Homohexamer.</text>
</comment>
<feature type="binding site" evidence="9">
    <location>
        <position position="196"/>
    </location>
    <ligand>
        <name>D-ribose 5-phosphate</name>
        <dbReference type="ChEBI" id="CHEBI:78346"/>
    </ligand>
</feature>
<organism evidence="11 12">
    <name type="scientific">Candidatus Legionella polyplacis</name>
    <dbReference type="NCBI Taxonomy" id="2005262"/>
    <lineage>
        <taxon>Bacteria</taxon>
        <taxon>Pseudomonadati</taxon>
        <taxon>Pseudomonadota</taxon>
        <taxon>Gammaproteobacteria</taxon>
        <taxon>Legionellales</taxon>
        <taxon>Legionellaceae</taxon>
        <taxon>Legionella</taxon>
    </lineage>
</organism>
<evidence type="ECO:0000313" key="12">
    <source>
        <dbReference type="Proteomes" id="UP001360424"/>
    </source>
</evidence>
<dbReference type="Gene3D" id="3.40.50.2020">
    <property type="match status" value="2"/>
</dbReference>
<dbReference type="InterPro" id="IPR000842">
    <property type="entry name" value="PRib_PP_synth_CS"/>
</dbReference>
<dbReference type="GO" id="GO:0004749">
    <property type="term" value="F:ribose phosphate diphosphokinase activity"/>
    <property type="evidence" value="ECO:0007669"/>
    <property type="project" value="UniProtKB-EC"/>
</dbReference>
<evidence type="ECO:0000256" key="2">
    <source>
        <dbReference type="ARBA" id="ARBA00022723"/>
    </source>
</evidence>
<dbReference type="NCBIfam" id="NF002320">
    <property type="entry name" value="PRK01259.1"/>
    <property type="match status" value="1"/>
</dbReference>
<evidence type="ECO:0000256" key="4">
    <source>
        <dbReference type="ARBA" id="ARBA00022741"/>
    </source>
</evidence>
<gene>
    <name evidence="9" type="primary">prs</name>
    <name evidence="11" type="ORF">RQL38_00985</name>
</gene>
<comment type="catalytic activity">
    <reaction evidence="8 9">
        <text>D-ribose 5-phosphate + ATP = 5-phospho-alpha-D-ribose 1-diphosphate + AMP + H(+)</text>
        <dbReference type="Rhea" id="RHEA:15609"/>
        <dbReference type="ChEBI" id="CHEBI:15378"/>
        <dbReference type="ChEBI" id="CHEBI:30616"/>
        <dbReference type="ChEBI" id="CHEBI:58017"/>
        <dbReference type="ChEBI" id="CHEBI:78346"/>
        <dbReference type="ChEBI" id="CHEBI:456215"/>
        <dbReference type="EC" id="2.7.6.1"/>
    </reaction>
</comment>
<keyword evidence="5 9" id="KW-0418">Kinase</keyword>
<dbReference type="CDD" id="cd06223">
    <property type="entry name" value="PRTases_typeI"/>
    <property type="match status" value="1"/>
</dbReference>
<comment type="function">
    <text evidence="9">Involved in the biosynthesis of the central metabolite phospho-alpha-D-ribosyl-1-pyrophosphate (PRPP) via the transfer of pyrophosphoryl group from ATP to 1-hydroxyl of ribose-5-phosphate (Rib-5-P).</text>
</comment>
<evidence type="ECO:0000256" key="7">
    <source>
        <dbReference type="ARBA" id="ARBA00022842"/>
    </source>
</evidence>
<evidence type="ECO:0000256" key="9">
    <source>
        <dbReference type="HAMAP-Rule" id="MF_00583"/>
    </source>
</evidence>
<sequence length="311" mass="34383">MSKMMLFTGNSNLNLSIQISNYLNIPIGKALVKRFSDGEIMVEILETVRGKDVFILQSTCAPANNNLMELLIMADALRRSSAKRIIAVVPYFGYARQDRKVRSSRVPITAKIIADMMESVGICRVVTVDLHSDQIQGFFYIPVDNVYSTNVLLEDIKQQKLSNIMVISPDIGGVVRARATAKLLNDTELSIIDKRRNSINKSQVMHIIGDPINRNCIIVDDIIDTAGTICSAAKKLKQNGASSVRAYVTHPVLSGKSILNIEQSELDEIIVTNTIPLNNSAKNTKKIRTISLATLLAKTIKKINIEENSNL</sequence>
<evidence type="ECO:0000256" key="6">
    <source>
        <dbReference type="ARBA" id="ARBA00022840"/>
    </source>
</evidence>
<protein>
    <recommendedName>
        <fullName evidence="9">Ribose-phosphate pyrophosphokinase</fullName>
        <shortName evidence="9">RPPK</shortName>
        <ecNumber evidence="9">2.7.6.1</ecNumber>
    </recommendedName>
    <alternativeName>
        <fullName evidence="9">5-phospho-D-ribosyl alpha-1-diphosphate synthase</fullName>
    </alternativeName>
    <alternativeName>
        <fullName evidence="9">Phosphoribosyl diphosphate synthase</fullName>
    </alternativeName>
    <alternativeName>
        <fullName evidence="9">Phosphoribosyl pyrophosphate synthase</fullName>
        <shortName evidence="9">P-Rib-PP synthase</shortName>
        <shortName evidence="9">PRPP synthase</shortName>
        <shortName evidence="9">PRPPase</shortName>
    </alternativeName>
</protein>
<feature type="active site" evidence="9">
    <location>
        <position position="194"/>
    </location>
</feature>
<comment type="cofactor">
    <cofactor evidence="9">
        <name>Mg(2+)</name>
        <dbReference type="ChEBI" id="CHEBI:18420"/>
    </cofactor>
    <text evidence="9">Binds 2 Mg(2+) ions per subunit.</text>
</comment>
<dbReference type="EC" id="2.7.6.1" evidence="9"/>
<evidence type="ECO:0000313" key="11">
    <source>
        <dbReference type="EMBL" id="WWR12192.1"/>
    </source>
</evidence>
<feature type="binding site" evidence="9">
    <location>
        <position position="131"/>
    </location>
    <ligand>
        <name>Mg(2+)</name>
        <dbReference type="ChEBI" id="CHEBI:18420"/>
    </ligand>
</feature>
<dbReference type="PANTHER" id="PTHR10210">
    <property type="entry name" value="RIBOSE-PHOSPHATE DIPHOSPHOKINASE FAMILY MEMBER"/>
    <property type="match status" value="1"/>
</dbReference>
<feature type="binding site" evidence="9">
    <location>
        <begin position="37"/>
        <end position="39"/>
    </location>
    <ligand>
        <name>ATP</name>
        <dbReference type="ChEBI" id="CHEBI:30616"/>
    </ligand>
</feature>
<dbReference type="SUPFAM" id="SSF53271">
    <property type="entry name" value="PRTase-like"/>
    <property type="match status" value="2"/>
</dbReference>
<comment type="subcellular location">
    <subcellularLocation>
        <location evidence="9">Cytoplasm</location>
    </subcellularLocation>
</comment>
<evidence type="ECO:0000259" key="10">
    <source>
        <dbReference type="Pfam" id="PF13793"/>
    </source>
</evidence>
<dbReference type="Proteomes" id="UP001360424">
    <property type="component" value="Chromosome"/>
</dbReference>
<keyword evidence="3 9" id="KW-0545">Nucleotide biosynthesis</keyword>
<keyword evidence="9" id="KW-0963">Cytoplasm</keyword>
<dbReference type="PROSITE" id="PS00114">
    <property type="entry name" value="PRPP_SYNTHASE"/>
    <property type="match status" value="1"/>
</dbReference>
<keyword evidence="6 9" id="KW-0067">ATP-binding</keyword>
<dbReference type="SMART" id="SM01400">
    <property type="entry name" value="Pribosyltran_N"/>
    <property type="match status" value="1"/>
</dbReference>
<feature type="binding site" evidence="9">
    <location>
        <position position="170"/>
    </location>
    <ligand>
        <name>Mg(2+)</name>
        <dbReference type="ChEBI" id="CHEBI:18420"/>
    </ligand>
</feature>
<feature type="binding site" evidence="9">
    <location>
        <begin position="96"/>
        <end position="97"/>
    </location>
    <ligand>
        <name>ATP</name>
        <dbReference type="ChEBI" id="CHEBI:30616"/>
    </ligand>
</feature>
<keyword evidence="7 9" id="KW-0460">Magnesium</keyword>
<dbReference type="Pfam" id="PF13793">
    <property type="entry name" value="Pribosyltran_N"/>
    <property type="match status" value="1"/>
</dbReference>
<keyword evidence="1 9" id="KW-0808">Transferase</keyword>
<proteinExistence type="inferred from homology"/>
<evidence type="ECO:0000256" key="3">
    <source>
        <dbReference type="ARBA" id="ARBA00022727"/>
    </source>
</evidence>
<dbReference type="HAMAP" id="MF_00583_B">
    <property type="entry name" value="RibP_PPkinase_B"/>
    <property type="match status" value="1"/>
</dbReference>
<dbReference type="EMBL" id="CP135136">
    <property type="protein sequence ID" value="WWR12192.1"/>
    <property type="molecule type" value="Genomic_DNA"/>
</dbReference>
<dbReference type="Pfam" id="PF14572">
    <property type="entry name" value="Pribosyl_synth"/>
    <property type="match status" value="1"/>
</dbReference>
<keyword evidence="12" id="KW-1185">Reference proteome</keyword>
<comment type="pathway">
    <text evidence="9">Metabolic intermediate biosynthesis; 5-phospho-alpha-D-ribose 1-diphosphate biosynthesis; 5-phospho-alpha-D-ribose 1-diphosphate from D-ribose 5-phosphate (route I): step 1/1.</text>
</comment>
<feature type="binding site" evidence="9">
    <location>
        <begin position="224"/>
        <end position="228"/>
    </location>
    <ligand>
        <name>D-ribose 5-phosphate</name>
        <dbReference type="ChEBI" id="CHEBI:78346"/>
    </ligand>
</feature>
<keyword evidence="4 9" id="KW-0547">Nucleotide-binding</keyword>
<name>A0ABZ2GYH6_9GAMM</name>
<dbReference type="InterPro" id="IPR005946">
    <property type="entry name" value="Rib-P_diPkinase"/>
</dbReference>
<dbReference type="InterPro" id="IPR000836">
    <property type="entry name" value="PRTase_dom"/>
</dbReference>
<keyword evidence="2 9" id="KW-0479">Metal-binding</keyword>
<feature type="domain" description="Ribose-phosphate pyrophosphokinase N-terminal" evidence="10">
    <location>
        <begin position="4"/>
        <end position="121"/>
    </location>
</feature>
<dbReference type="InterPro" id="IPR029057">
    <property type="entry name" value="PRTase-like"/>
</dbReference>
<accession>A0ABZ2GYH6</accession>
<comment type="similarity">
    <text evidence="9">Belongs to the ribose-phosphate pyrophosphokinase family. Class I subfamily.</text>
</comment>
<evidence type="ECO:0000256" key="5">
    <source>
        <dbReference type="ARBA" id="ARBA00022777"/>
    </source>
</evidence>
<dbReference type="NCBIfam" id="TIGR01251">
    <property type="entry name" value="ribP_PPkin"/>
    <property type="match status" value="1"/>
</dbReference>
<dbReference type="InterPro" id="IPR037515">
    <property type="entry name" value="Rib-P_diPkinase_bac"/>
</dbReference>
<feature type="binding site" evidence="9">
    <location>
        <position position="220"/>
    </location>
    <ligand>
        <name>D-ribose 5-phosphate</name>
        <dbReference type="ChEBI" id="CHEBI:78346"/>
    </ligand>
</feature>
<evidence type="ECO:0000256" key="1">
    <source>
        <dbReference type="ARBA" id="ARBA00022679"/>
    </source>
</evidence>
<reference evidence="11" key="1">
    <citation type="submission" date="2023-09" db="EMBL/GenBank/DDBJ databases">
        <title>Genomes of two closely related lineages of the louse Polyplax serrata with different host specificities.</title>
        <authorList>
            <person name="Martinu J."/>
            <person name="Tarabai H."/>
            <person name="Stefka J."/>
            <person name="Hypsa V."/>
        </authorList>
    </citation>
    <scope>NUCLEOTIDE SEQUENCE [LARGE SCALE GENOMIC DNA]</scope>
    <source>
        <strain evidence="11">HR10_N</strain>
    </source>
</reference>